<keyword evidence="2" id="KW-1185">Reference proteome</keyword>
<evidence type="ECO:0000313" key="1">
    <source>
        <dbReference type="EMBL" id="TWU60308.1"/>
    </source>
</evidence>
<dbReference type="Proteomes" id="UP000318288">
    <property type="component" value="Unassembled WGS sequence"/>
</dbReference>
<reference evidence="1 2" key="1">
    <citation type="submission" date="2019-02" db="EMBL/GenBank/DDBJ databases">
        <title>Deep-cultivation of Planctomycetes and their phenomic and genomic characterization uncovers novel biology.</title>
        <authorList>
            <person name="Wiegand S."/>
            <person name="Jogler M."/>
            <person name="Boedeker C."/>
            <person name="Pinto D."/>
            <person name="Vollmers J."/>
            <person name="Rivas-Marin E."/>
            <person name="Kohn T."/>
            <person name="Peeters S.H."/>
            <person name="Heuer A."/>
            <person name="Rast P."/>
            <person name="Oberbeckmann S."/>
            <person name="Bunk B."/>
            <person name="Jeske O."/>
            <person name="Meyerdierks A."/>
            <person name="Storesund J.E."/>
            <person name="Kallscheuer N."/>
            <person name="Luecker S."/>
            <person name="Lage O.M."/>
            <person name="Pohl T."/>
            <person name="Merkel B.J."/>
            <person name="Hornburger P."/>
            <person name="Mueller R.-W."/>
            <person name="Bruemmer F."/>
            <person name="Labrenz M."/>
            <person name="Spormann A.M."/>
            <person name="Op Den Camp H."/>
            <person name="Overmann J."/>
            <person name="Amann R."/>
            <person name="Jetten M.S.M."/>
            <person name="Mascher T."/>
            <person name="Medema M.H."/>
            <person name="Devos D.P."/>
            <person name="Kaster A.-K."/>
            <person name="Ovreas L."/>
            <person name="Rohde M."/>
            <person name="Galperin M.Y."/>
            <person name="Jogler C."/>
        </authorList>
    </citation>
    <scope>NUCLEOTIDE SEQUENCE [LARGE SCALE GENOMIC DNA]</scope>
    <source>
        <strain evidence="1 2">Poly51</strain>
    </source>
</reference>
<dbReference type="AlphaFoldDB" id="A0A5C6FFW4"/>
<name>A0A5C6FFW4_9BACT</name>
<protein>
    <submittedName>
        <fullName evidence="1">Uncharacterized protein</fullName>
    </submittedName>
</protein>
<comment type="caution">
    <text evidence="1">The sequence shown here is derived from an EMBL/GenBank/DDBJ whole genome shotgun (WGS) entry which is preliminary data.</text>
</comment>
<sequence>MAASISISADVDAVVRAAFSHDASGHVLFGFAGRTADPAALDAAVAAPVVIRDYLMERGIKYTVQLMADGTATTLMIDDVPDDRVDSVVWFARKHLLAAGLVLADSTGDSTVV</sequence>
<accession>A0A5C6FFW4</accession>
<proteinExistence type="predicted"/>
<gene>
    <name evidence="1" type="ORF">Poly51_05830</name>
</gene>
<dbReference type="EMBL" id="SJPW01000001">
    <property type="protein sequence ID" value="TWU60308.1"/>
    <property type="molecule type" value="Genomic_DNA"/>
</dbReference>
<dbReference type="RefSeq" id="WP_146454010.1">
    <property type="nucleotide sequence ID" value="NZ_SJPW01000001.1"/>
</dbReference>
<evidence type="ECO:0000313" key="2">
    <source>
        <dbReference type="Proteomes" id="UP000318288"/>
    </source>
</evidence>
<organism evidence="1 2">
    <name type="scientific">Rubripirellula tenax</name>
    <dbReference type="NCBI Taxonomy" id="2528015"/>
    <lineage>
        <taxon>Bacteria</taxon>
        <taxon>Pseudomonadati</taxon>
        <taxon>Planctomycetota</taxon>
        <taxon>Planctomycetia</taxon>
        <taxon>Pirellulales</taxon>
        <taxon>Pirellulaceae</taxon>
        <taxon>Rubripirellula</taxon>
    </lineage>
</organism>